<dbReference type="EMBL" id="LSCV01000009">
    <property type="protein sequence ID" value="KXB41957.1"/>
    <property type="molecule type" value="Genomic_DNA"/>
</dbReference>
<accession>A0A133YFM2</accession>
<proteinExistence type="predicted"/>
<keyword evidence="2" id="KW-1185">Reference proteome</keyword>
<protein>
    <submittedName>
        <fullName evidence="1">Uncharacterized protein</fullName>
    </submittedName>
</protein>
<dbReference type="Proteomes" id="UP000070080">
    <property type="component" value="Unassembled WGS sequence"/>
</dbReference>
<evidence type="ECO:0000313" key="1">
    <source>
        <dbReference type="EMBL" id="KXB41957.1"/>
    </source>
</evidence>
<organism evidence="1 2">
    <name type="scientific">Amygdalobacter nucleatus</name>
    <dbReference type="NCBI Taxonomy" id="3029274"/>
    <lineage>
        <taxon>Bacteria</taxon>
        <taxon>Bacillati</taxon>
        <taxon>Bacillota</taxon>
        <taxon>Clostridia</taxon>
        <taxon>Eubacteriales</taxon>
        <taxon>Oscillospiraceae</taxon>
        <taxon>Amygdalobacter</taxon>
    </lineage>
</organism>
<reference evidence="2" key="1">
    <citation type="submission" date="2016-01" db="EMBL/GenBank/DDBJ databases">
        <authorList>
            <person name="Mitreva M."/>
            <person name="Pepin K.H."/>
            <person name="Mihindukulasuriya K.A."/>
            <person name="Fulton R."/>
            <person name="Fronick C."/>
            <person name="O'Laughlin M."/>
            <person name="Miner T."/>
            <person name="Herter B."/>
            <person name="Rosa B.A."/>
            <person name="Cordes M."/>
            <person name="Tomlinson C."/>
            <person name="Wollam A."/>
            <person name="Palsikar V.B."/>
            <person name="Mardis E.R."/>
            <person name="Wilson R.K."/>
        </authorList>
    </citation>
    <scope>NUCLEOTIDE SEQUENCE [LARGE SCALE GENOMIC DNA]</scope>
    <source>
        <strain evidence="2">KA00274</strain>
    </source>
</reference>
<evidence type="ECO:0000313" key="2">
    <source>
        <dbReference type="Proteomes" id="UP000070080"/>
    </source>
</evidence>
<comment type="caution">
    <text evidence="1">The sequence shown here is derived from an EMBL/GenBank/DDBJ whole genome shotgun (WGS) entry which is preliminary data.</text>
</comment>
<sequence length="42" mass="5051">MKDKIYAFSQFCSNFFNIPNKTKQRHILKVSKAIFRNLQIEC</sequence>
<gene>
    <name evidence="1" type="ORF">HMPREF1872_00547</name>
</gene>
<name>A0A133YFM2_9FIRM</name>
<dbReference type="STRING" id="1497955.HMPREF1872_00547"/>
<dbReference type="AlphaFoldDB" id="A0A133YFM2"/>